<evidence type="ECO:0000256" key="7">
    <source>
        <dbReference type="ARBA" id="ARBA00023136"/>
    </source>
</evidence>
<keyword evidence="6 9" id="KW-1133">Transmembrane helix</keyword>
<keyword evidence="4" id="KW-1003">Cell membrane</keyword>
<keyword evidence="3" id="KW-0813">Transport</keyword>
<feature type="transmembrane region" description="Helical" evidence="9">
    <location>
        <begin position="12"/>
        <end position="33"/>
    </location>
</feature>
<dbReference type="PRINTS" id="PR01036">
    <property type="entry name" value="TCRTETB"/>
</dbReference>
<gene>
    <name evidence="11" type="ORF">AVDCRST_MAG01-01-5163</name>
</gene>
<dbReference type="AlphaFoldDB" id="A0A6J4R508"/>
<name>A0A6J4R508_9ACTN</name>
<evidence type="ECO:0000256" key="6">
    <source>
        <dbReference type="ARBA" id="ARBA00022989"/>
    </source>
</evidence>
<feature type="transmembrane region" description="Helical" evidence="9">
    <location>
        <begin position="169"/>
        <end position="188"/>
    </location>
</feature>
<dbReference type="PANTHER" id="PTHR42718:SF9">
    <property type="entry name" value="MAJOR FACILITATOR SUPERFAMILY MULTIDRUG TRANSPORTER MFSC"/>
    <property type="match status" value="1"/>
</dbReference>
<evidence type="ECO:0000256" key="9">
    <source>
        <dbReference type="SAM" id="Phobius"/>
    </source>
</evidence>
<comment type="subcellular location">
    <subcellularLocation>
        <location evidence="1">Cell membrane</location>
        <topology evidence="1">Multi-pass membrane protein</topology>
    </subcellularLocation>
</comment>
<dbReference type="GO" id="GO:0005886">
    <property type="term" value="C:plasma membrane"/>
    <property type="evidence" value="ECO:0007669"/>
    <property type="project" value="UniProtKB-SubCell"/>
</dbReference>
<dbReference type="Pfam" id="PF07690">
    <property type="entry name" value="MFS_1"/>
    <property type="match status" value="1"/>
</dbReference>
<evidence type="ECO:0000256" key="8">
    <source>
        <dbReference type="SAM" id="MobiDB-lite"/>
    </source>
</evidence>
<dbReference type="InterPro" id="IPR020846">
    <property type="entry name" value="MFS_dom"/>
</dbReference>
<dbReference type="InterPro" id="IPR036259">
    <property type="entry name" value="MFS_trans_sf"/>
</dbReference>
<dbReference type="NCBIfam" id="TIGR00711">
    <property type="entry name" value="efflux_EmrB"/>
    <property type="match status" value="1"/>
</dbReference>
<evidence type="ECO:0000256" key="1">
    <source>
        <dbReference type="ARBA" id="ARBA00004651"/>
    </source>
</evidence>
<evidence type="ECO:0000256" key="3">
    <source>
        <dbReference type="ARBA" id="ARBA00022448"/>
    </source>
</evidence>
<evidence type="ECO:0000259" key="10">
    <source>
        <dbReference type="PROSITE" id="PS50850"/>
    </source>
</evidence>
<dbReference type="PANTHER" id="PTHR42718">
    <property type="entry name" value="MAJOR FACILITATOR SUPERFAMILY MULTIDRUG TRANSPORTER MFSC"/>
    <property type="match status" value="1"/>
</dbReference>
<comment type="similarity">
    <text evidence="2">Belongs to the major facilitator superfamily. EmrB family.</text>
</comment>
<evidence type="ECO:0000256" key="4">
    <source>
        <dbReference type="ARBA" id="ARBA00022475"/>
    </source>
</evidence>
<feature type="transmembrane region" description="Helical" evidence="9">
    <location>
        <begin position="448"/>
        <end position="469"/>
    </location>
</feature>
<feature type="transmembrane region" description="Helical" evidence="9">
    <location>
        <begin position="307"/>
        <end position="327"/>
    </location>
</feature>
<feature type="transmembrane region" description="Helical" evidence="9">
    <location>
        <begin position="141"/>
        <end position="163"/>
    </location>
</feature>
<evidence type="ECO:0000256" key="2">
    <source>
        <dbReference type="ARBA" id="ARBA00008537"/>
    </source>
</evidence>
<evidence type="ECO:0000313" key="11">
    <source>
        <dbReference type="EMBL" id="CAA9455751.1"/>
    </source>
</evidence>
<dbReference type="PROSITE" id="PS50850">
    <property type="entry name" value="MFS"/>
    <property type="match status" value="1"/>
</dbReference>
<accession>A0A6J4R508</accession>
<dbReference type="Gene3D" id="1.20.1250.20">
    <property type="entry name" value="MFS general substrate transporter like domains"/>
    <property type="match status" value="1"/>
</dbReference>
<dbReference type="GO" id="GO:0022857">
    <property type="term" value="F:transmembrane transporter activity"/>
    <property type="evidence" value="ECO:0007669"/>
    <property type="project" value="InterPro"/>
</dbReference>
<evidence type="ECO:0000256" key="5">
    <source>
        <dbReference type="ARBA" id="ARBA00022692"/>
    </source>
</evidence>
<dbReference type="InterPro" id="IPR011701">
    <property type="entry name" value="MFS"/>
</dbReference>
<protein>
    <recommendedName>
        <fullName evidence="10">Major facilitator superfamily (MFS) profile domain-containing protein</fullName>
    </recommendedName>
</protein>
<feature type="transmembrane region" description="Helical" evidence="9">
    <location>
        <begin position="363"/>
        <end position="389"/>
    </location>
</feature>
<proteinExistence type="inferred from homology"/>
<feature type="region of interest" description="Disordered" evidence="8">
    <location>
        <begin position="474"/>
        <end position="499"/>
    </location>
</feature>
<keyword evidence="5 9" id="KW-0812">Transmembrane</keyword>
<dbReference type="InterPro" id="IPR004638">
    <property type="entry name" value="EmrB-like"/>
</dbReference>
<dbReference type="Gene3D" id="1.20.1720.10">
    <property type="entry name" value="Multidrug resistance protein D"/>
    <property type="match status" value="1"/>
</dbReference>
<reference evidence="11" key="1">
    <citation type="submission" date="2020-02" db="EMBL/GenBank/DDBJ databases">
        <authorList>
            <person name="Meier V. D."/>
        </authorList>
    </citation>
    <scope>NUCLEOTIDE SEQUENCE</scope>
    <source>
        <strain evidence="11">AVDCRST_MAG01</strain>
    </source>
</reference>
<feature type="transmembrane region" description="Helical" evidence="9">
    <location>
        <begin position="83"/>
        <end position="106"/>
    </location>
</feature>
<feature type="transmembrane region" description="Helical" evidence="9">
    <location>
        <begin position="271"/>
        <end position="295"/>
    </location>
</feature>
<keyword evidence="7 9" id="KW-0472">Membrane</keyword>
<dbReference type="SUPFAM" id="SSF103473">
    <property type="entry name" value="MFS general substrate transporter"/>
    <property type="match status" value="1"/>
</dbReference>
<feature type="transmembrane region" description="Helical" evidence="9">
    <location>
        <begin position="200"/>
        <end position="221"/>
    </location>
</feature>
<dbReference type="CDD" id="cd17321">
    <property type="entry name" value="MFS_MMR_MDR_like"/>
    <property type="match status" value="1"/>
</dbReference>
<feature type="transmembrane region" description="Helical" evidence="9">
    <location>
        <begin position="227"/>
        <end position="250"/>
    </location>
</feature>
<dbReference type="EMBL" id="CADCUW010000682">
    <property type="protein sequence ID" value="CAA9455751.1"/>
    <property type="molecule type" value="Genomic_DNA"/>
</dbReference>
<sequence>MTAVRDGSRFRGSGWGVLGVASLGAFLSTLNITIVNVALPSIAEDFSVGIDEAQLVVLGYLLALGTLLLAFGRLGDVVGYKKVYVWGLAIFGVASLLCGLAGNVWALAGFRALQGVGSGMVQAIGPALISRAFPAEERGKAQGLFAISVALGIAVGPTLGALLTGAFSWSWIFFASVPACLLGVAWSLRVLPAERPSAGGGFDPLGVLLLFGATLALLLAVLGGGRWGWTGGVNLALLASFAVLGTAFVVAEGRVPHPTLDLGLLRIRAVWAGNASTLVAFATLFTATFLVPFYLADVRGLSVIQTGLFLTPLPLATLVASPFGGVLSDRVGARVPTAAGAALIGSGLLLLAGIDAATSAPALVWRLAVAGAGLGLFIGANQGLVLGAVPPERLGMASGMLAQVRNSGQALGVALAGAVVAARLPVHVGELSGTLPEEIVRRDAFVLAMHDAFYIGAAICVLAVLASLASERRRVGPRGGDARPEAAHEAEDYRRTEVR</sequence>
<feature type="transmembrane region" description="Helical" evidence="9">
    <location>
        <begin position="53"/>
        <end position="71"/>
    </location>
</feature>
<feature type="domain" description="Major facilitator superfamily (MFS) profile" evidence="10">
    <location>
        <begin position="17"/>
        <end position="475"/>
    </location>
</feature>
<organism evidence="11">
    <name type="scientific">uncultured Rubrobacteraceae bacterium</name>
    <dbReference type="NCBI Taxonomy" id="349277"/>
    <lineage>
        <taxon>Bacteria</taxon>
        <taxon>Bacillati</taxon>
        <taxon>Actinomycetota</taxon>
        <taxon>Rubrobacteria</taxon>
        <taxon>Rubrobacterales</taxon>
        <taxon>Rubrobacteraceae</taxon>
        <taxon>environmental samples</taxon>
    </lineage>
</organism>
<feature type="transmembrane region" description="Helical" evidence="9">
    <location>
        <begin position="339"/>
        <end position="357"/>
    </location>
</feature>